<dbReference type="InterPro" id="IPR052438">
    <property type="entry name" value="Chromatin_remod/trans_coact"/>
</dbReference>
<proteinExistence type="predicted"/>
<feature type="compositionally biased region" description="Low complexity" evidence="2">
    <location>
        <begin position="1238"/>
        <end position="1257"/>
    </location>
</feature>
<feature type="region of interest" description="Disordered" evidence="2">
    <location>
        <begin position="1236"/>
        <end position="1257"/>
    </location>
</feature>
<feature type="compositionally biased region" description="Pro residues" evidence="2">
    <location>
        <begin position="1388"/>
        <end position="1401"/>
    </location>
</feature>
<feature type="compositionally biased region" description="Pro residues" evidence="2">
    <location>
        <begin position="86"/>
        <end position="95"/>
    </location>
</feature>
<feature type="compositionally biased region" description="Pro residues" evidence="2">
    <location>
        <begin position="1178"/>
        <end position="1190"/>
    </location>
</feature>
<evidence type="ECO:0000313" key="8">
    <source>
        <dbReference type="RefSeq" id="XP_028132867.1"/>
    </source>
</evidence>
<dbReference type="RefSeq" id="XP_028132866.1">
    <property type="nucleotide sequence ID" value="XM_028277065.1"/>
</dbReference>
<feature type="compositionally biased region" description="Polar residues" evidence="2">
    <location>
        <begin position="1447"/>
        <end position="1465"/>
    </location>
</feature>
<feature type="region of interest" description="Disordered" evidence="2">
    <location>
        <begin position="749"/>
        <end position="777"/>
    </location>
</feature>
<feature type="region of interest" description="Disordered" evidence="2">
    <location>
        <begin position="849"/>
        <end position="888"/>
    </location>
</feature>
<feature type="compositionally biased region" description="Basic and acidic residues" evidence="2">
    <location>
        <begin position="765"/>
        <end position="774"/>
    </location>
</feature>
<dbReference type="RefSeq" id="XP_028132868.1">
    <property type="nucleotide sequence ID" value="XM_028277067.1"/>
</dbReference>
<feature type="region of interest" description="Disordered" evidence="2">
    <location>
        <begin position="305"/>
        <end position="334"/>
    </location>
</feature>
<feature type="region of interest" description="Disordered" evidence="2">
    <location>
        <begin position="272"/>
        <end position="291"/>
    </location>
</feature>
<evidence type="ECO:0000313" key="9">
    <source>
        <dbReference type="RefSeq" id="XP_028132868.1"/>
    </source>
</evidence>
<dbReference type="PANTHER" id="PTHR15572:SF0">
    <property type="entry name" value="GLUTAMINE-RICH PROTEIN-RELATED"/>
    <property type="match status" value="1"/>
</dbReference>
<evidence type="ECO:0000313" key="4">
    <source>
        <dbReference type="EnsemblMetazoa" id="XP_028132865.1"/>
    </source>
</evidence>
<dbReference type="InterPro" id="IPR015671">
    <property type="entry name" value="GSCR1_dom"/>
</dbReference>
<keyword evidence="1" id="KW-0175">Coiled coil</keyword>
<sequence>MSQTPHKPLQKMCKSPKNSTYQTIKQEKIEYENLSTNCTVVGSNNLNLVKKPQIITSMSPAYSNPSPSYPPSPYSSPASLKSPSPSLKPPTPQPSFPVMQIIQNNILARPIQTSQPQNIIKLKPHLNILPKPSASPQPSPKPSVSPQIVIPTNHQQTATIVPTAQPLLLNQMPMLTAPSVQFILRPQTATKIQPQMQAATATPQGLILQPSGQQLLQIQPPRSQPMVRVLTNGMQLAPSTTTYVTQVGPQQPNNGSGLAQQTLMNNTPPQQIIHQHQQHLKKKPKSKAKKKLDLANIMKLSGIGDEDDIQFESDTSQSESEHNSVPTTPQPQQVVHSTVQAQTNFVHTDTKKNIQNIQISAMAQPTINAATPVVQVLNQNFQSGMISNSTSQAATAQAGIPFNSFIAPNFTINNGLMLQRSGGFKLTVGEDGRLVLQHDPTINSDLQSQIILQSLLGGLVLQPSMDQQTVQQTVQTIQQQSVQTIQQQTVQSQTIQTVQQQTVQPQTVQHTIQSLQPQIQQQTVQQTIQHQTVNALQQPMQIVQPQPIQSIHSQVQPIQPIHTMSQSQVHSLQSQIQGQIQSLLQQQNHMVHSHVPTQNVHSQTMQSVQNVQSVQQNVQNIQQNVQSVQQNLQSVQQNVRSVQPNVHTVQQNIQSVHPQPTQSPVQNIHINPSHTQPVLKVQPFQKSQPPVQTVQPIQHHISHQQQSQQQQQQQQQQQNLNDNQQNQSNPPPASYVVNLTPDQLEQLKRNGQLTVNGQTIFMQRPNKDQIEKKLSPKSKTLKKVNKIQSIKNILQETDNEPVKPSNNLDPVKENVNKSLVSALNAPPKQVLPQNHIQPQLLQQTKPVQPQAMVQPSVQVQVQPKTTVSERSKPVAPSPAIPQVPKQQKVAPTVISQDSNGSNTNPEVDKILVQILEESNMNNVPSGTNITPPTTQPQQRITTIQLTPQKQQHLRNIQMQIQTLSARSTPADTDIQNTLKMLFTEQQKILASGKLLPPEKVYYHNNQLTIVNPSTLNMSPPAPVKHDPPQSANPGPPVVSNNQTPARSTSVETQATSTHQPITTQAHSVPRISVSVPSSETTATQTIHHHPSPLPHTHPHNFHQNTPHFTHITHSIPPHSVAHQISSIPLPSHPPVPAHSPASSHQNAPVHQPINPPLHQPQQTVHTTISTHSQTQSHPPIPPYTSGPPHPTISHHVQNHPVSNHTVQHHPHPPPNSHLPNHLQVSHYSHVMGQRLSCPQPIQQPSPQQQQMQRQQLMQKKANLIETQLTMDQNGATKPDIHTPFRDKKDACIRLIRYHCLDQPVLSVKDLDKADEIFELTAQHFIGKFAKMEDKYKYLLMKESMRQVQTSELMMLDRMFLTDEQQSLLKLREEYENEVLHQVSEQELPYPPQPPPPQPPPANQTQSQSVPATSTPTQNVNPSPGEPTAEDYDEWACIQRELGCLPQQNEAKSSQQHQSKRSASSDSRLETLKRFRVEKHHKRPSDVNIPSASGVQSVVSSMQSTIYAQSKVSGGSCAYENSQNSSFSSHEDNETENNSIDEQVQSAIDSILNLQQNPSLDLDSILS</sequence>
<feature type="domain" description="GLTSCR protein conserved" evidence="3">
    <location>
        <begin position="1271"/>
        <end position="1371"/>
    </location>
</feature>
<evidence type="ECO:0000313" key="6">
    <source>
        <dbReference type="RefSeq" id="XP_028132865.1"/>
    </source>
</evidence>
<feature type="region of interest" description="Disordered" evidence="2">
    <location>
        <begin position="62"/>
        <end position="95"/>
    </location>
</feature>
<dbReference type="KEGG" id="dvv:114328262"/>
<evidence type="ECO:0000256" key="1">
    <source>
        <dbReference type="SAM" id="Coils"/>
    </source>
</evidence>
<feature type="compositionally biased region" description="Polar residues" evidence="2">
    <location>
        <begin position="684"/>
        <end position="696"/>
    </location>
</feature>
<feature type="region of interest" description="Disordered" evidence="2">
    <location>
        <begin position="1517"/>
        <end position="1543"/>
    </location>
</feature>
<dbReference type="Proteomes" id="UP001652700">
    <property type="component" value="Unplaced"/>
</dbReference>
<reference evidence="4" key="2">
    <citation type="submission" date="2025-05" db="UniProtKB">
        <authorList>
            <consortium name="EnsemblMetazoa"/>
        </authorList>
    </citation>
    <scope>IDENTIFICATION</scope>
</reference>
<feature type="region of interest" description="Disordered" evidence="2">
    <location>
        <begin position="1013"/>
        <end position="1221"/>
    </location>
</feature>
<dbReference type="PANTHER" id="PTHR15572">
    <property type="entry name" value="GLIOMA TUMOR SUPPRESSOR CANDIDATE REGION GENE 1"/>
    <property type="match status" value="1"/>
</dbReference>
<gene>
    <name evidence="6 7 8 9" type="primary">LOC114328262</name>
</gene>
<dbReference type="OrthoDB" id="2556847at2759"/>
<dbReference type="Pfam" id="PF15249">
    <property type="entry name" value="GLTSCR1"/>
    <property type="match status" value="1"/>
</dbReference>
<dbReference type="EnsemblMetazoa" id="XM_028277064.2">
    <property type="protein sequence ID" value="XP_028132865.1"/>
    <property type="gene ID" value="LOC114328262"/>
</dbReference>
<evidence type="ECO:0000259" key="3">
    <source>
        <dbReference type="Pfam" id="PF15249"/>
    </source>
</evidence>
<reference evidence="6 7" key="1">
    <citation type="submission" date="2025-04" db="UniProtKB">
        <authorList>
            <consortium name="RefSeq"/>
        </authorList>
    </citation>
    <scope>IDENTIFICATION</scope>
    <source>
        <tissue evidence="6 7">Whole insect</tissue>
    </source>
</reference>
<feature type="region of interest" description="Disordered" evidence="2">
    <location>
        <begin position="1"/>
        <end position="20"/>
    </location>
</feature>
<feature type="region of interest" description="Disordered" evidence="2">
    <location>
        <begin position="684"/>
        <end position="737"/>
    </location>
</feature>
<name>A0A6P7FIH0_DIAVI</name>
<feature type="region of interest" description="Disordered" evidence="2">
    <location>
        <begin position="1385"/>
        <end position="1429"/>
    </location>
</feature>
<feature type="compositionally biased region" description="Low complexity" evidence="2">
    <location>
        <begin position="1161"/>
        <end position="1177"/>
    </location>
</feature>
<feature type="compositionally biased region" description="Basic residues" evidence="2">
    <location>
        <begin position="1086"/>
        <end position="1100"/>
    </location>
</feature>
<feature type="compositionally biased region" description="Polar residues" evidence="2">
    <location>
        <begin position="1038"/>
        <end position="1066"/>
    </location>
</feature>
<feature type="region of interest" description="Disordered" evidence="2">
    <location>
        <begin position="1447"/>
        <end position="1469"/>
    </location>
</feature>
<feature type="compositionally biased region" description="Low complexity" evidence="2">
    <location>
        <begin position="704"/>
        <end position="728"/>
    </location>
</feature>
<organism evidence="9">
    <name type="scientific">Diabrotica virgifera virgifera</name>
    <name type="common">western corn rootworm</name>
    <dbReference type="NCBI Taxonomy" id="50390"/>
    <lineage>
        <taxon>Eukaryota</taxon>
        <taxon>Metazoa</taxon>
        <taxon>Ecdysozoa</taxon>
        <taxon>Arthropoda</taxon>
        <taxon>Hexapoda</taxon>
        <taxon>Insecta</taxon>
        <taxon>Pterygota</taxon>
        <taxon>Neoptera</taxon>
        <taxon>Endopterygota</taxon>
        <taxon>Coleoptera</taxon>
        <taxon>Polyphaga</taxon>
        <taxon>Cucujiformia</taxon>
        <taxon>Chrysomeloidea</taxon>
        <taxon>Chrysomelidae</taxon>
        <taxon>Galerucinae</taxon>
        <taxon>Diabroticina</taxon>
        <taxon>Diabroticites</taxon>
        <taxon>Diabrotica</taxon>
    </lineage>
</organism>
<dbReference type="GeneID" id="114328262"/>
<dbReference type="GO" id="GO:0016514">
    <property type="term" value="C:SWI/SNF complex"/>
    <property type="evidence" value="ECO:0007669"/>
    <property type="project" value="TreeGrafter"/>
</dbReference>
<feature type="coiled-coil region" evidence="1">
    <location>
        <begin position="611"/>
        <end position="638"/>
    </location>
</feature>
<feature type="compositionally biased region" description="Polar residues" evidence="2">
    <location>
        <begin position="1517"/>
        <end position="1527"/>
    </location>
</feature>
<dbReference type="RefSeq" id="XP_028132867.1">
    <property type="nucleotide sequence ID" value="XM_028277066.1"/>
</dbReference>
<evidence type="ECO:0000313" key="5">
    <source>
        <dbReference type="Proteomes" id="UP001652700"/>
    </source>
</evidence>
<evidence type="ECO:0000256" key="2">
    <source>
        <dbReference type="SAM" id="MobiDB-lite"/>
    </source>
</evidence>
<feature type="compositionally biased region" description="Low complexity" evidence="2">
    <location>
        <begin position="849"/>
        <end position="863"/>
    </location>
</feature>
<feature type="compositionally biased region" description="Polar residues" evidence="2">
    <location>
        <begin position="749"/>
        <end position="761"/>
    </location>
</feature>
<feature type="compositionally biased region" description="Low complexity" evidence="2">
    <location>
        <begin position="1067"/>
        <end position="1078"/>
    </location>
</feature>
<feature type="compositionally biased region" description="Basic residues" evidence="2">
    <location>
        <begin position="276"/>
        <end position="290"/>
    </location>
</feature>
<accession>A0A6P7FIH0</accession>
<dbReference type="GO" id="GO:0045893">
    <property type="term" value="P:positive regulation of DNA-templated transcription"/>
    <property type="evidence" value="ECO:0007669"/>
    <property type="project" value="TreeGrafter"/>
</dbReference>
<feature type="compositionally biased region" description="Polar residues" evidence="2">
    <location>
        <begin position="1402"/>
        <end position="1421"/>
    </location>
</feature>
<keyword evidence="5" id="KW-1185">Reference proteome</keyword>
<dbReference type="RefSeq" id="XP_028132865.1">
    <property type="nucleotide sequence ID" value="XM_028277064.1"/>
</dbReference>
<evidence type="ECO:0000313" key="7">
    <source>
        <dbReference type="RefSeq" id="XP_028132866.1"/>
    </source>
</evidence>
<feature type="compositionally biased region" description="Polar residues" evidence="2">
    <location>
        <begin position="312"/>
        <end position="334"/>
    </location>
</feature>
<feature type="compositionally biased region" description="Low complexity" evidence="2">
    <location>
        <begin position="75"/>
        <end position="85"/>
    </location>
</feature>
<protein>
    <recommendedName>
        <fullName evidence="3">GLTSCR protein conserved domain-containing protein</fullName>
    </recommendedName>
</protein>